<name>A0ABW0JUG5_9GAMM</name>
<dbReference type="PROSITE" id="PS51257">
    <property type="entry name" value="PROKAR_LIPOPROTEIN"/>
    <property type="match status" value="1"/>
</dbReference>
<keyword evidence="3" id="KW-1185">Reference proteome</keyword>
<dbReference type="EMBL" id="JBHSMM010000001">
    <property type="protein sequence ID" value="MFC5439296.1"/>
    <property type="molecule type" value="Genomic_DNA"/>
</dbReference>
<protein>
    <recommendedName>
        <fullName evidence="4">Lipoprotein</fullName>
    </recommendedName>
</protein>
<feature type="chain" id="PRO_5047264733" description="Lipoprotein" evidence="1">
    <location>
        <begin position="22"/>
        <end position="179"/>
    </location>
</feature>
<organism evidence="2 3">
    <name type="scientific">Rhodanobacter ginsenosidimutans</name>
    <dbReference type="NCBI Taxonomy" id="490571"/>
    <lineage>
        <taxon>Bacteria</taxon>
        <taxon>Pseudomonadati</taxon>
        <taxon>Pseudomonadota</taxon>
        <taxon>Gammaproteobacteria</taxon>
        <taxon>Lysobacterales</taxon>
        <taxon>Rhodanobacteraceae</taxon>
        <taxon>Rhodanobacter</taxon>
    </lineage>
</organism>
<keyword evidence="1" id="KW-0732">Signal</keyword>
<dbReference type="Proteomes" id="UP001596018">
    <property type="component" value="Unassembled WGS sequence"/>
</dbReference>
<sequence length="179" mass="18706">MKHGCACLVSLLALAGCSPSAVRPPDTVSDLRQLVTFLLHTDMRAPSFDTELGSKIGIRLVDAMHGATPISRADNVVLADGTLIDSVEATHRRGFADNVTLSLSDAPCLAPEVIIAKHEVTSVSGGSLPSPGPVGAPLPTHTFLTGARVAVIDGRKLIVGFKFWVPDGTECVSSIVIEQ</sequence>
<accession>A0ABW0JUG5</accession>
<evidence type="ECO:0000256" key="1">
    <source>
        <dbReference type="SAM" id="SignalP"/>
    </source>
</evidence>
<evidence type="ECO:0000313" key="2">
    <source>
        <dbReference type="EMBL" id="MFC5439296.1"/>
    </source>
</evidence>
<evidence type="ECO:0008006" key="4">
    <source>
        <dbReference type="Google" id="ProtNLM"/>
    </source>
</evidence>
<reference evidence="3" key="1">
    <citation type="journal article" date="2019" name="Int. J. Syst. Evol. Microbiol.">
        <title>The Global Catalogue of Microorganisms (GCM) 10K type strain sequencing project: providing services to taxonomists for standard genome sequencing and annotation.</title>
        <authorList>
            <consortium name="The Broad Institute Genomics Platform"/>
            <consortium name="The Broad Institute Genome Sequencing Center for Infectious Disease"/>
            <person name="Wu L."/>
            <person name="Ma J."/>
        </authorList>
    </citation>
    <scope>NUCLEOTIDE SEQUENCE [LARGE SCALE GENOMIC DNA]</scope>
    <source>
        <strain evidence="3">KACC 12822</strain>
    </source>
</reference>
<gene>
    <name evidence="2" type="ORF">ACFPK0_04610</name>
</gene>
<dbReference type="RefSeq" id="WP_377338713.1">
    <property type="nucleotide sequence ID" value="NZ_JALBWS010000015.1"/>
</dbReference>
<proteinExistence type="predicted"/>
<feature type="signal peptide" evidence="1">
    <location>
        <begin position="1"/>
        <end position="21"/>
    </location>
</feature>
<evidence type="ECO:0000313" key="3">
    <source>
        <dbReference type="Proteomes" id="UP001596018"/>
    </source>
</evidence>
<comment type="caution">
    <text evidence="2">The sequence shown here is derived from an EMBL/GenBank/DDBJ whole genome shotgun (WGS) entry which is preliminary data.</text>
</comment>